<dbReference type="SMART" id="SM00248">
    <property type="entry name" value="ANK"/>
    <property type="match status" value="5"/>
</dbReference>
<accession>A0A3Q3W1F0</accession>
<feature type="region of interest" description="Disordered" evidence="15">
    <location>
        <begin position="1"/>
        <end position="41"/>
    </location>
</feature>
<keyword evidence="7" id="KW-0175">Coiled coil</keyword>
<dbReference type="CDD" id="cd09506">
    <property type="entry name" value="SAM_Shank1_2_3"/>
    <property type="match status" value="1"/>
</dbReference>
<evidence type="ECO:0000259" key="17">
    <source>
        <dbReference type="PROSITE" id="PS50106"/>
    </source>
</evidence>
<dbReference type="Gene3D" id="1.10.150.50">
    <property type="entry name" value="Transcription Factor, Ets-1"/>
    <property type="match status" value="1"/>
</dbReference>
<keyword evidence="4" id="KW-0488">Methylation</keyword>
<feature type="compositionally biased region" description="Polar residues" evidence="15">
    <location>
        <begin position="761"/>
        <end position="778"/>
    </location>
</feature>
<evidence type="ECO:0000256" key="12">
    <source>
        <dbReference type="ARBA" id="ARBA00081309"/>
    </source>
</evidence>
<dbReference type="InterPro" id="IPR002110">
    <property type="entry name" value="Ankyrin_rpt"/>
</dbReference>
<dbReference type="STRING" id="94237.ENSMMOP00000007773"/>
<dbReference type="Gene3D" id="3.10.20.90">
    <property type="entry name" value="Phosphatidylinositol 3-kinase Catalytic Subunit, Chain A, domain 1"/>
    <property type="match status" value="1"/>
</dbReference>
<evidence type="ECO:0000259" key="16">
    <source>
        <dbReference type="PROSITE" id="PS50105"/>
    </source>
</evidence>
<feature type="compositionally biased region" description="Low complexity" evidence="15">
    <location>
        <begin position="1227"/>
        <end position="1236"/>
    </location>
</feature>
<dbReference type="PROSITE" id="PS50105">
    <property type="entry name" value="SAM_DOMAIN"/>
    <property type="match status" value="1"/>
</dbReference>
<keyword evidence="6" id="KW-0770">Synapse</keyword>
<feature type="compositionally biased region" description="Polar residues" evidence="15">
    <location>
        <begin position="17"/>
        <end position="26"/>
    </location>
</feature>
<proteinExistence type="predicted"/>
<dbReference type="InterPro" id="IPR001452">
    <property type="entry name" value="SH3_domain"/>
</dbReference>
<evidence type="ECO:0000256" key="5">
    <source>
        <dbReference type="ARBA" id="ARBA00022490"/>
    </source>
</evidence>
<feature type="repeat" description="ANK" evidence="14">
    <location>
        <begin position="217"/>
        <end position="249"/>
    </location>
</feature>
<feature type="region of interest" description="Disordered" evidence="15">
    <location>
        <begin position="440"/>
        <end position="465"/>
    </location>
</feature>
<evidence type="ECO:0000256" key="14">
    <source>
        <dbReference type="PROSITE-ProRule" id="PRU00023"/>
    </source>
</evidence>
<feature type="compositionally biased region" description="Polar residues" evidence="15">
    <location>
        <begin position="976"/>
        <end position="1017"/>
    </location>
</feature>
<dbReference type="FunFam" id="1.25.40.20:FF:000064">
    <property type="entry name" value="SH3 and multiple ankyrin repeat domains protein 3"/>
    <property type="match status" value="1"/>
</dbReference>
<feature type="compositionally biased region" description="Pro residues" evidence="15">
    <location>
        <begin position="1089"/>
        <end position="1104"/>
    </location>
</feature>
<dbReference type="PROSITE" id="PS50106">
    <property type="entry name" value="PDZ"/>
    <property type="match status" value="1"/>
</dbReference>
<evidence type="ECO:0000256" key="2">
    <source>
        <dbReference type="ARBA" id="ARBA00004552"/>
    </source>
</evidence>
<dbReference type="FunFam" id="2.30.42.10:FF:000018">
    <property type="entry name" value="SH3 and multiple ankyrin repeat domains protein 2"/>
    <property type="match status" value="1"/>
</dbReference>
<keyword evidence="19" id="KW-1185">Reference proteome</keyword>
<dbReference type="InterPro" id="IPR036770">
    <property type="entry name" value="Ankyrin_rpt-contain_sf"/>
</dbReference>
<evidence type="ECO:0000313" key="18">
    <source>
        <dbReference type="Ensembl" id="ENSMMOP00000007773.1"/>
    </source>
</evidence>
<dbReference type="FunFam" id="1.25.40.20:FF:000048">
    <property type="entry name" value="SH3 and multiple ankyrin repeat domains protein 3"/>
    <property type="match status" value="1"/>
</dbReference>
<feature type="region of interest" description="Disordered" evidence="15">
    <location>
        <begin position="389"/>
        <end position="408"/>
    </location>
</feature>
<dbReference type="SUPFAM" id="SSF47769">
    <property type="entry name" value="SAM/Pointed domain"/>
    <property type="match status" value="1"/>
</dbReference>
<sequence length="1474" mass="160537">MPLSPAADTKHDRPRQQAVTNGNPTGSAVARDDDGDDTPPGNSIVVRIGIPDLQQTKCLRLDPELPVWTSKQRVLVTLTQSLSDVLNYGLFQPAFNGRAGKFLDEERLLKEYPLPPITPIPYLEFRYKRRIYTQSYVDDKQLAKLHTKANLKRFMEHVHQKNVEKVSKWLEKGLDPNFHDSDSGECPLTLAVQLEESCELIKVLRSGGAHLDFRTRDGITALHRAVLCRNSASLTTLLDLGASPNYKDSRGLTPLYHSAMVGGAPYCCELLLQDHATIGMTDENGWQEIHQACRFGNVQHLEHLLFYGADMSSQNASGNTALHLCALYNQDSCARVLLFRGADKDIKNYNNQTAFQVAIIAGNFDLAEIIKIHKTSDVVPFRETPSYTKRRRLGQTRIPAGNGLASPRSLIRSASDNALESPASSPGPSLQSLEMHHDTVYPVCSPSGGGHVETSPPPSPPLTPQMRKRRLYSAVPGRTFIATRSHVPQGPGEIQLHRGERVKVLSIGEGGFWEGTVKDTTVRTMLCTREDRTKRLFRHYTVGSYDNYTSYSDYVIEEKTAVLQKRESEGFGFVLRGAKAETPIEEFAPTPAFPALQYLESVDQGGVAWRAGLRTGDFLIEVNGTDVVKVGHRQVVSLIRQGGSRLLMKVVSVSRKSESNLIRKKGSGTYLSDSCFISATLQLQTSFQFRYDTSLNQARPPDDFRAATVKQRPTSRRITQAEINSLFERQGLVPPTTPEKSTMALPRGMSRTKSFGETDTHTSLINESRFPRSSSLTDSFIPPPPQTAPPPPPSAASTSSLYLLDSGPPPSFLPPPPPTRGEGLTRSSFKPGAEPRLHELSDSPTRSHAHAERQRKARSMIILQDTPPLQPDANIPALGHSPLSRRRGRPIENPYANVGQQAAPSKPQRRKSPLLKQLPVEEQDPSSPLALALAARERALTARTPSPEPRLKHASASTTPIPTPAASPEGRHKRTPITTPQSSPEPRSKRPTPQTSPEQRTKRTTPQTSPEMRQKLTSPAGPSPERWKPSPLPSLANESHSALTDRRRSLTVGSSEEEGGAYTVTLPPALLSSSDEETREELRRIGLVTPPPAFASTSAPPPPSSLTLLPRRAGEGGGGESGPDSLGRRGDEEEGGNDRLHESSSSPSSLPPSITLASPAAPTSPSSPPAAHPPPSSPSTSPIALKPRLRSPIGRGRSALRDPLLKQSSDSELLPIAASGSGSAVDLSSRSASALELSGRAGSGLDLANRLQLLNKDSHSLGEEPSPLDPGRRSPVGGARLFSSLGELHTISQRGYGASYTVRPGTRYPVTRRSPSPSPSPSDRSMGLASACSERPDLSSSRGLTILKSSSLSLPSEPKEVRFVMRSASARTRSRSPSPSPHASPCPSPVLSGPLLALRPWRQRPLNLWNKYDVGDWLESVGLAEHRQRFQEHEIEGSHLPALTKDDYVELGVTRLGHRINIERALRQLLDGST</sequence>
<feature type="compositionally biased region" description="Low complexity" evidence="15">
    <location>
        <begin position="954"/>
        <end position="968"/>
    </location>
</feature>
<dbReference type="Pfam" id="PF07653">
    <property type="entry name" value="SH3_2"/>
    <property type="match status" value="1"/>
</dbReference>
<keyword evidence="3" id="KW-0728">SH3 domain</keyword>
<evidence type="ECO:0000256" key="6">
    <source>
        <dbReference type="ARBA" id="ARBA00023018"/>
    </source>
</evidence>
<dbReference type="PROSITE" id="PS50088">
    <property type="entry name" value="ANK_REPEAT"/>
    <property type="match status" value="3"/>
</dbReference>
<evidence type="ECO:0000256" key="3">
    <source>
        <dbReference type="ARBA" id="ARBA00022443"/>
    </source>
</evidence>
<dbReference type="FunFam" id="3.10.20.90:FF:000029">
    <property type="entry name" value="SH3 and multiple ankyrin repeat domains protein 1"/>
    <property type="match status" value="1"/>
</dbReference>
<dbReference type="InterPro" id="IPR001478">
    <property type="entry name" value="PDZ"/>
</dbReference>
<dbReference type="GO" id="GO:0003779">
    <property type="term" value="F:actin binding"/>
    <property type="evidence" value="ECO:0007669"/>
    <property type="project" value="UniProtKB-KW"/>
</dbReference>
<dbReference type="Proteomes" id="UP000261620">
    <property type="component" value="Unplaced"/>
</dbReference>
<feature type="compositionally biased region" description="Low complexity" evidence="15">
    <location>
        <begin position="1143"/>
        <end position="1164"/>
    </location>
</feature>
<feature type="repeat" description="ANK" evidence="14">
    <location>
        <begin position="317"/>
        <end position="349"/>
    </location>
</feature>
<evidence type="ECO:0000256" key="8">
    <source>
        <dbReference type="ARBA" id="ARBA00023203"/>
    </source>
</evidence>
<dbReference type="Pfam" id="PF12796">
    <property type="entry name" value="Ank_2"/>
    <property type="match status" value="2"/>
</dbReference>
<feature type="compositionally biased region" description="Low complexity" evidence="15">
    <location>
        <begin position="1367"/>
        <end position="1377"/>
    </location>
</feature>
<evidence type="ECO:0000256" key="9">
    <source>
        <dbReference type="ARBA" id="ARBA00023273"/>
    </source>
</evidence>
<dbReference type="FunFam" id="1.10.150.50:FF:000006">
    <property type="entry name" value="SH3 and multiple ankyrin repeat domains protein 2"/>
    <property type="match status" value="1"/>
</dbReference>
<evidence type="ECO:0000256" key="13">
    <source>
        <dbReference type="ARBA" id="ARBA00093578"/>
    </source>
</evidence>
<dbReference type="Gene3D" id="1.25.40.20">
    <property type="entry name" value="Ankyrin repeat-containing domain"/>
    <property type="match status" value="2"/>
</dbReference>
<dbReference type="SMART" id="SM00228">
    <property type="entry name" value="PDZ"/>
    <property type="match status" value="1"/>
</dbReference>
<feature type="region of interest" description="Disordered" evidence="15">
    <location>
        <begin position="731"/>
        <end position="1236"/>
    </location>
</feature>
<reference evidence="18" key="2">
    <citation type="submission" date="2025-09" db="UniProtKB">
        <authorList>
            <consortium name="Ensembl"/>
        </authorList>
    </citation>
    <scope>IDENTIFICATION</scope>
</reference>
<dbReference type="Gene3D" id="2.30.30.40">
    <property type="entry name" value="SH3 Domains"/>
    <property type="match status" value="1"/>
</dbReference>
<evidence type="ECO:0000313" key="19">
    <source>
        <dbReference type="Proteomes" id="UP000261620"/>
    </source>
</evidence>
<feature type="domain" description="SAM" evidence="16">
    <location>
        <begin position="1409"/>
        <end position="1472"/>
    </location>
</feature>
<dbReference type="Pfam" id="PF00536">
    <property type="entry name" value="SAM_1"/>
    <property type="match status" value="1"/>
</dbReference>
<dbReference type="OMA" id="KHEAPDR"/>
<dbReference type="InterPro" id="IPR041489">
    <property type="entry name" value="PDZ_6"/>
</dbReference>
<evidence type="ECO:0000256" key="11">
    <source>
        <dbReference type="ARBA" id="ARBA00070353"/>
    </source>
</evidence>
<evidence type="ECO:0000256" key="7">
    <source>
        <dbReference type="ARBA" id="ARBA00023054"/>
    </source>
</evidence>
<evidence type="ECO:0000256" key="15">
    <source>
        <dbReference type="SAM" id="MobiDB-lite"/>
    </source>
</evidence>
<feature type="compositionally biased region" description="Pro residues" evidence="15">
    <location>
        <begin position="1378"/>
        <end position="1388"/>
    </location>
</feature>
<dbReference type="SUPFAM" id="SSF48403">
    <property type="entry name" value="Ankyrin repeat"/>
    <property type="match status" value="1"/>
</dbReference>
<dbReference type="InterPro" id="IPR051569">
    <property type="entry name" value="SHANK"/>
</dbReference>
<keyword evidence="8" id="KW-0009">Actin-binding</keyword>
<comment type="subcellular location">
    <subcellularLocation>
        <location evidence="2">Cell projection</location>
        <location evidence="2">Dendritic spine</location>
    </subcellularLocation>
    <subcellularLocation>
        <location evidence="1">Cytoplasm</location>
    </subcellularLocation>
    <subcellularLocation>
        <location evidence="10">Postsynaptic density</location>
    </subcellularLocation>
</comment>
<dbReference type="GO" id="GO:0043197">
    <property type="term" value="C:dendritic spine"/>
    <property type="evidence" value="ECO:0007669"/>
    <property type="project" value="UniProtKB-SubCell"/>
</dbReference>
<protein>
    <recommendedName>
        <fullName evidence="11">SH3 and multiple ankyrin repeat domains protein 3</fullName>
    </recommendedName>
    <alternativeName>
        <fullName evidence="12">Proline-rich synapse-associated protein 2</fullName>
    </alternativeName>
</protein>
<dbReference type="GO" id="GO:0030160">
    <property type="term" value="F:synaptic receptor adaptor activity"/>
    <property type="evidence" value="ECO:0007669"/>
    <property type="project" value="TreeGrafter"/>
</dbReference>
<feature type="compositionally biased region" description="Pro residues" evidence="15">
    <location>
        <begin position="1165"/>
        <end position="1177"/>
    </location>
</feature>
<dbReference type="GO" id="GO:0035255">
    <property type="term" value="F:ionotropic glutamate receptor binding"/>
    <property type="evidence" value="ECO:0007669"/>
    <property type="project" value="TreeGrafter"/>
</dbReference>
<dbReference type="GO" id="GO:0045211">
    <property type="term" value="C:postsynaptic membrane"/>
    <property type="evidence" value="ECO:0007669"/>
    <property type="project" value="TreeGrafter"/>
</dbReference>
<dbReference type="SUPFAM" id="SSF50156">
    <property type="entry name" value="PDZ domain-like"/>
    <property type="match status" value="1"/>
</dbReference>
<dbReference type="PANTHER" id="PTHR24135:SF29">
    <property type="entry name" value="SH3 AND MULTIPLE ANKYRIN REPEAT DOMAINS PROTEIN 3 ISOFORM X2"/>
    <property type="match status" value="1"/>
</dbReference>
<dbReference type="InterPro" id="IPR001660">
    <property type="entry name" value="SAM"/>
</dbReference>
<keyword evidence="14" id="KW-0040">ANK repeat</keyword>
<dbReference type="PROSITE" id="PS50297">
    <property type="entry name" value="ANK_REP_REGION"/>
    <property type="match status" value="3"/>
</dbReference>
<feature type="domain" description="PDZ" evidence="17">
    <location>
        <begin position="560"/>
        <end position="654"/>
    </location>
</feature>
<dbReference type="InterPro" id="IPR013761">
    <property type="entry name" value="SAM/pointed_sf"/>
</dbReference>
<dbReference type="GO" id="GO:0014069">
    <property type="term" value="C:postsynaptic density"/>
    <property type="evidence" value="ECO:0007669"/>
    <property type="project" value="UniProtKB-SubCell"/>
</dbReference>
<evidence type="ECO:0000256" key="1">
    <source>
        <dbReference type="ARBA" id="ARBA00004496"/>
    </source>
</evidence>
<organism evidence="18 19">
    <name type="scientific">Mola mola</name>
    <name type="common">Ocean sunfish</name>
    <name type="synonym">Tetraodon mola</name>
    <dbReference type="NCBI Taxonomy" id="94237"/>
    <lineage>
        <taxon>Eukaryota</taxon>
        <taxon>Metazoa</taxon>
        <taxon>Chordata</taxon>
        <taxon>Craniata</taxon>
        <taxon>Vertebrata</taxon>
        <taxon>Euteleostomi</taxon>
        <taxon>Actinopterygii</taxon>
        <taxon>Neopterygii</taxon>
        <taxon>Teleostei</taxon>
        <taxon>Neoteleostei</taxon>
        <taxon>Acanthomorphata</taxon>
        <taxon>Eupercaria</taxon>
        <taxon>Tetraodontiformes</taxon>
        <taxon>Molidae</taxon>
        <taxon>Mola</taxon>
    </lineage>
</organism>
<evidence type="ECO:0000256" key="4">
    <source>
        <dbReference type="ARBA" id="ARBA00022481"/>
    </source>
</evidence>
<keyword evidence="5" id="KW-0963">Cytoplasm</keyword>
<feature type="compositionally biased region" description="Pro residues" evidence="15">
    <location>
        <begin position="807"/>
        <end position="819"/>
    </location>
</feature>
<reference evidence="18" key="1">
    <citation type="submission" date="2025-08" db="UniProtKB">
        <authorList>
            <consortium name="Ensembl"/>
        </authorList>
    </citation>
    <scope>IDENTIFICATION</scope>
</reference>
<keyword evidence="9" id="KW-0966">Cell projection</keyword>
<dbReference type="Pfam" id="PF17820">
    <property type="entry name" value="PDZ_6"/>
    <property type="match status" value="1"/>
</dbReference>
<feature type="compositionally biased region" description="Basic and acidic residues" evidence="15">
    <location>
        <begin position="1126"/>
        <end position="1142"/>
    </location>
</feature>
<dbReference type="GO" id="GO:0005737">
    <property type="term" value="C:cytoplasm"/>
    <property type="evidence" value="ECO:0007669"/>
    <property type="project" value="UniProtKB-SubCell"/>
</dbReference>
<dbReference type="SUPFAM" id="SSF50044">
    <property type="entry name" value="SH3-domain"/>
    <property type="match status" value="1"/>
</dbReference>
<dbReference type="Gene3D" id="2.30.42.10">
    <property type="match status" value="1"/>
</dbReference>
<feature type="region of interest" description="Disordered" evidence="15">
    <location>
        <begin position="1296"/>
        <end position="1340"/>
    </location>
</feature>
<feature type="repeat" description="ANK" evidence="14">
    <location>
        <begin position="284"/>
        <end position="316"/>
    </location>
</feature>
<dbReference type="PANTHER" id="PTHR24135">
    <property type="entry name" value="SH3 AND MULTIPLE ANKYRIN REPEAT DOMAINS PROTEIN"/>
    <property type="match status" value="1"/>
</dbReference>
<feature type="region of interest" description="Disordered" evidence="15">
    <location>
        <begin position="1256"/>
        <end position="1279"/>
    </location>
</feature>
<comment type="subunit">
    <text evidence="13">May homomultimerize via its SAM domain. Interacts with BAIAP2, DBNL and SLC17A7/VGLUT1. Interacts with DLGAP1/GKAP, GRM1/MGLUR1, GRM5/MGLUR5 and LZTS3 C-termini via its PDZ domain. Interacts with ABI1, HOMER1, HOMER2, HOMER3 and CTTN/cortactin SH3 domain. Is part of a complex with DLG4/PSD-95 and DLGAP1/GKAP. Interacts (via PDZ domain) with the GRIA1 subunit of the AMPA receptor (via PDZ-binding motif). Interacts with WASF1 and CYFIP2; the interactions mediate the association of SHANK3 with the WAVE1 complex. Interacts with ARPC2; the interaction probably mediates the association of SHANK3 with the Arp2/3 complex. Interacts (via ANK repeats) with SHARPIN and SPTAN1. Interacts (via PDZ domain) with ARHGAP44 (probably via PDZ-binding motif); the interaction takes place in dendritic spines and promotes GRIA1 exocytosis. Interacts with CAMK2A. Interacts with DIP2A. Interacts with ADGRL3.</text>
</comment>
<dbReference type="InterPro" id="IPR036034">
    <property type="entry name" value="PDZ_sf"/>
</dbReference>
<dbReference type="CDD" id="cd06746">
    <property type="entry name" value="PDZ_SHANK1_3-like"/>
    <property type="match status" value="1"/>
</dbReference>
<name>A0A3Q3W1F0_MOLML</name>
<dbReference type="SMART" id="SM00454">
    <property type="entry name" value="SAM"/>
    <property type="match status" value="1"/>
</dbReference>
<feature type="region of interest" description="Disordered" evidence="15">
    <location>
        <begin position="1367"/>
        <end position="1388"/>
    </location>
</feature>
<dbReference type="InterPro" id="IPR036028">
    <property type="entry name" value="SH3-like_dom_sf"/>
</dbReference>
<evidence type="ECO:0000256" key="10">
    <source>
        <dbReference type="ARBA" id="ARBA00034105"/>
    </source>
</evidence>
<feature type="compositionally biased region" description="Pro residues" evidence="15">
    <location>
        <begin position="781"/>
        <end position="794"/>
    </location>
</feature>
<dbReference type="Ensembl" id="ENSMMOT00000007919.1">
    <property type="protein sequence ID" value="ENSMMOP00000007773.1"/>
    <property type="gene ID" value="ENSMMOG00000006044.1"/>
</dbReference>